<proteinExistence type="predicted"/>
<evidence type="ECO:0000313" key="3">
    <source>
        <dbReference type="EMBL" id="MBB5634186.1"/>
    </source>
</evidence>
<keyword evidence="2" id="KW-0732">Signal</keyword>
<feature type="region of interest" description="Disordered" evidence="1">
    <location>
        <begin position="133"/>
        <end position="178"/>
    </location>
</feature>
<dbReference type="AlphaFoldDB" id="A0A7W8ZHM6"/>
<dbReference type="EMBL" id="JACHCE010000001">
    <property type="protein sequence ID" value="MBB5634186.1"/>
    <property type="molecule type" value="Genomic_DNA"/>
</dbReference>
<feature type="signal peptide" evidence="2">
    <location>
        <begin position="1"/>
        <end position="22"/>
    </location>
</feature>
<reference evidence="3 4" key="1">
    <citation type="submission" date="2020-08" db="EMBL/GenBank/DDBJ databases">
        <title>Genomic Encyclopedia of Type Strains, Phase IV (KMG-V): Genome sequencing to study the core and pangenomes of soil and plant-associated prokaryotes.</title>
        <authorList>
            <person name="Whitman W."/>
        </authorList>
    </citation>
    <scope>NUCLEOTIDE SEQUENCE [LARGE SCALE GENOMIC DNA]</scope>
    <source>
        <strain evidence="3 4">S3M1</strain>
    </source>
</reference>
<feature type="chain" id="PRO_5031483173" evidence="2">
    <location>
        <begin position="23"/>
        <end position="178"/>
    </location>
</feature>
<evidence type="ECO:0000256" key="2">
    <source>
        <dbReference type="SAM" id="SignalP"/>
    </source>
</evidence>
<evidence type="ECO:0000313" key="4">
    <source>
        <dbReference type="Proteomes" id="UP000537204"/>
    </source>
</evidence>
<comment type="caution">
    <text evidence="3">The sequence shown here is derived from an EMBL/GenBank/DDBJ whole genome shotgun (WGS) entry which is preliminary data.</text>
</comment>
<evidence type="ECO:0000256" key="1">
    <source>
        <dbReference type="SAM" id="MobiDB-lite"/>
    </source>
</evidence>
<feature type="compositionally biased region" description="Basic and acidic residues" evidence="1">
    <location>
        <begin position="141"/>
        <end position="178"/>
    </location>
</feature>
<accession>A0A7W8ZHM6</accession>
<dbReference type="Proteomes" id="UP000537204">
    <property type="component" value="Unassembled WGS sequence"/>
</dbReference>
<organism evidence="3 4">
    <name type="scientific">Pedobacter cryoconitis</name>
    <dbReference type="NCBI Taxonomy" id="188932"/>
    <lineage>
        <taxon>Bacteria</taxon>
        <taxon>Pseudomonadati</taxon>
        <taxon>Bacteroidota</taxon>
        <taxon>Sphingobacteriia</taxon>
        <taxon>Sphingobacteriales</taxon>
        <taxon>Sphingobacteriaceae</taxon>
        <taxon>Pedobacter</taxon>
    </lineage>
</organism>
<gene>
    <name evidence="3" type="ORF">HDE68_000071</name>
</gene>
<dbReference type="RefSeq" id="WP_183877798.1">
    <property type="nucleotide sequence ID" value="NZ_JACHCE010000001.1"/>
</dbReference>
<name>A0A7W8ZHM6_9SPHI</name>
<sequence>MKRIVLAVIIGVASFSSIKANAQVSLNINIGSQPSWGPAGYNHVDYYYLPDVDAYYNVSAQQYVYLINGQWVFRKTLPPRYSGYNLYNGYKVVMNTPKPYLNHAQNLKQYSKYRNYHGKQGNIRDSKDKRYVTARNNRPVPVRETRPAARPQRGDDHHNDQRNGRDDNRGNQPRRGDR</sequence>
<protein>
    <submittedName>
        <fullName evidence="3">Uncharacterized protein</fullName>
    </submittedName>
</protein>